<evidence type="ECO:0000256" key="7">
    <source>
        <dbReference type="ARBA" id="ARBA00022723"/>
    </source>
</evidence>
<protein>
    <recommendedName>
        <fullName evidence="6">beta-lactamase</fullName>
        <ecNumber evidence="6">3.5.2.6</ecNumber>
    </recommendedName>
</protein>
<evidence type="ECO:0000256" key="1">
    <source>
        <dbReference type="ARBA" id="ARBA00001526"/>
    </source>
</evidence>
<dbReference type="EMBL" id="JAVAIM010000001">
    <property type="protein sequence ID" value="MDP4575239.1"/>
    <property type="molecule type" value="Genomic_DNA"/>
</dbReference>
<comment type="cofactor">
    <cofactor evidence="2">
        <name>Zn(2+)</name>
        <dbReference type="ChEBI" id="CHEBI:29105"/>
    </cofactor>
</comment>
<evidence type="ECO:0000256" key="9">
    <source>
        <dbReference type="ARBA" id="ARBA00022764"/>
    </source>
</evidence>
<keyword evidence="16" id="KW-1185">Reference proteome</keyword>
<dbReference type="SMART" id="SM00849">
    <property type="entry name" value="Lactamase_B"/>
    <property type="match status" value="1"/>
</dbReference>
<evidence type="ECO:0000256" key="12">
    <source>
        <dbReference type="ARBA" id="ARBA00023251"/>
    </source>
</evidence>
<comment type="subcellular location">
    <subcellularLocation>
        <location evidence="3">Periplasm</location>
    </subcellularLocation>
</comment>
<dbReference type="EC" id="3.5.2.6" evidence="6"/>
<evidence type="ECO:0000256" key="3">
    <source>
        <dbReference type="ARBA" id="ARBA00004418"/>
    </source>
</evidence>
<feature type="signal peptide" evidence="13">
    <location>
        <begin position="1"/>
        <end position="21"/>
    </location>
</feature>
<dbReference type="InterPro" id="IPR036866">
    <property type="entry name" value="RibonucZ/Hydroxyglut_hydro"/>
</dbReference>
<evidence type="ECO:0000256" key="11">
    <source>
        <dbReference type="ARBA" id="ARBA00022833"/>
    </source>
</evidence>
<feature type="domain" description="Metallo-beta-lactamase" evidence="14">
    <location>
        <begin position="46"/>
        <end position="227"/>
    </location>
</feature>
<evidence type="ECO:0000256" key="5">
    <source>
        <dbReference type="ARBA" id="ARBA00011245"/>
    </source>
</evidence>
<dbReference type="PROSITE" id="PS00743">
    <property type="entry name" value="BETA_LACTAMASE_B_1"/>
    <property type="match status" value="1"/>
</dbReference>
<keyword evidence="8 13" id="KW-0732">Signal</keyword>
<dbReference type="Proteomes" id="UP001240639">
    <property type="component" value="Unassembled WGS sequence"/>
</dbReference>
<comment type="similarity">
    <text evidence="4">Belongs to the metallo-beta-lactamase superfamily. Class-B beta-lactamase family.</text>
</comment>
<dbReference type="PANTHER" id="PTHR42951">
    <property type="entry name" value="METALLO-BETA-LACTAMASE DOMAIN-CONTAINING"/>
    <property type="match status" value="1"/>
</dbReference>
<reference evidence="15 16" key="1">
    <citation type="submission" date="2023-08" db="EMBL/GenBank/DDBJ databases">
        <title>genomic of G39.</title>
        <authorList>
            <person name="Wang Y."/>
        </authorList>
    </citation>
    <scope>NUCLEOTIDE SEQUENCE [LARGE SCALE GENOMIC DNA]</scope>
    <source>
        <strain evidence="15 16">G39</strain>
    </source>
</reference>
<sequence>MTKFFACAAGAIALVAAPLSAQRNFDEVEITAEQVAPGIAVLFGAGGNIGVSHGEDATVLIDDQFAPLTAKIEAAIAGLGAQPVDYVINTHWHGDHTGGNENLGEKGALIFAHHNVRARLADGREGENPIAPAAKVALPVVTYGQGVSMHLNGYRTDVMFVGGGHTDGDSVVMWHGANVVHMGDLYFNIPGFPFIDTASGGNVIDAMNSLDAVIRMIDDQTVVIPGHGPVSNKSELVAYRTMIGQAVDRVRALKDEGMSLEQAVATQPLASFDRGEGFIDADGFARAVYRSLEMRD</sequence>
<evidence type="ECO:0000256" key="6">
    <source>
        <dbReference type="ARBA" id="ARBA00012865"/>
    </source>
</evidence>
<keyword evidence="10" id="KW-0378">Hydrolase</keyword>
<keyword evidence="7" id="KW-0479">Metal-binding</keyword>
<comment type="caution">
    <text evidence="15">The sequence shown here is derived from an EMBL/GenBank/DDBJ whole genome shotgun (WGS) entry which is preliminary data.</text>
</comment>
<evidence type="ECO:0000256" key="4">
    <source>
        <dbReference type="ARBA" id="ARBA00005250"/>
    </source>
</evidence>
<evidence type="ECO:0000259" key="14">
    <source>
        <dbReference type="SMART" id="SM00849"/>
    </source>
</evidence>
<evidence type="ECO:0000256" key="8">
    <source>
        <dbReference type="ARBA" id="ARBA00022729"/>
    </source>
</evidence>
<dbReference type="Gene3D" id="3.60.15.10">
    <property type="entry name" value="Ribonuclease Z/Hydroxyacylglutathione hydrolase-like"/>
    <property type="match status" value="1"/>
</dbReference>
<keyword evidence="12" id="KW-0046">Antibiotic resistance</keyword>
<comment type="catalytic activity">
    <reaction evidence="1">
        <text>a beta-lactam + H2O = a substituted beta-amino acid</text>
        <dbReference type="Rhea" id="RHEA:20401"/>
        <dbReference type="ChEBI" id="CHEBI:15377"/>
        <dbReference type="ChEBI" id="CHEBI:35627"/>
        <dbReference type="ChEBI" id="CHEBI:140347"/>
        <dbReference type="EC" id="3.5.2.6"/>
    </reaction>
</comment>
<evidence type="ECO:0000313" key="15">
    <source>
        <dbReference type="EMBL" id="MDP4575239.1"/>
    </source>
</evidence>
<dbReference type="InterPro" id="IPR001279">
    <property type="entry name" value="Metallo-B-lactamas"/>
</dbReference>
<dbReference type="InterPro" id="IPR050855">
    <property type="entry name" value="NDM-1-like"/>
</dbReference>
<organism evidence="15 16">
    <name type="scientific">Qipengyuania profundimaris</name>
    <dbReference type="NCBI Taxonomy" id="3067652"/>
    <lineage>
        <taxon>Bacteria</taxon>
        <taxon>Pseudomonadati</taxon>
        <taxon>Pseudomonadota</taxon>
        <taxon>Alphaproteobacteria</taxon>
        <taxon>Sphingomonadales</taxon>
        <taxon>Erythrobacteraceae</taxon>
        <taxon>Qipengyuania</taxon>
    </lineage>
</organism>
<feature type="chain" id="PRO_5045487783" description="beta-lactamase" evidence="13">
    <location>
        <begin position="22"/>
        <end position="296"/>
    </location>
</feature>
<keyword evidence="11" id="KW-0862">Zinc</keyword>
<keyword evidence="9" id="KW-0574">Periplasm</keyword>
<dbReference type="Pfam" id="PF00753">
    <property type="entry name" value="Lactamase_B"/>
    <property type="match status" value="1"/>
</dbReference>
<gene>
    <name evidence="15" type="ORF">Q9K02_08840</name>
</gene>
<comment type="subunit">
    <text evidence="5">Monomer.</text>
</comment>
<evidence type="ECO:0000256" key="13">
    <source>
        <dbReference type="SAM" id="SignalP"/>
    </source>
</evidence>
<proteinExistence type="inferred from homology"/>
<dbReference type="RefSeq" id="WP_305932563.1">
    <property type="nucleotide sequence ID" value="NZ_JAVAIM010000001.1"/>
</dbReference>
<dbReference type="PANTHER" id="PTHR42951:SF4">
    <property type="entry name" value="ACYL-COENZYME A THIOESTERASE MBLAC2"/>
    <property type="match status" value="1"/>
</dbReference>
<dbReference type="CDD" id="cd16282">
    <property type="entry name" value="metallo-hydrolase-like_MBL-fold"/>
    <property type="match status" value="1"/>
</dbReference>
<dbReference type="InterPro" id="IPR001018">
    <property type="entry name" value="Beta-lactamase_class-B_CS"/>
</dbReference>
<evidence type="ECO:0000313" key="16">
    <source>
        <dbReference type="Proteomes" id="UP001240639"/>
    </source>
</evidence>
<name>A0ABT9HQ23_9SPHN</name>
<dbReference type="SUPFAM" id="SSF56281">
    <property type="entry name" value="Metallo-hydrolase/oxidoreductase"/>
    <property type="match status" value="1"/>
</dbReference>
<accession>A0ABT9HQ23</accession>
<evidence type="ECO:0000256" key="2">
    <source>
        <dbReference type="ARBA" id="ARBA00001947"/>
    </source>
</evidence>
<evidence type="ECO:0000256" key="10">
    <source>
        <dbReference type="ARBA" id="ARBA00022801"/>
    </source>
</evidence>